<evidence type="ECO:0000313" key="2">
    <source>
        <dbReference type="Proteomes" id="UP000316621"/>
    </source>
</evidence>
<proteinExistence type="predicted"/>
<sequence>MENSQYRLFAASKDMVTEIVDEGNNDGSFSGSFGANITTVSNFVAIGSGADEAAFAFVRWLPKSEWNLNSAYEEQHIIIMLETMQTTVKKDKKSGGLILITHLGPKGIRYLCKVLDSKVPLALSKLRVDLFYKLFGEAYEKGDQEEMQMCHHILSGYEEKYRKLYLKALLKDYNEAREKLPKETA</sequence>
<gene>
    <name evidence="1" type="ORF">C5167_014191</name>
</gene>
<accession>A0A4Y7J5X1</accession>
<evidence type="ECO:0000313" key="1">
    <source>
        <dbReference type="EMBL" id="RZC55341.1"/>
    </source>
</evidence>
<dbReference type="Proteomes" id="UP000316621">
    <property type="component" value="Chromosome 3"/>
</dbReference>
<reference evidence="1 2" key="1">
    <citation type="journal article" date="2018" name="Science">
        <title>The opium poppy genome and morphinan production.</title>
        <authorList>
            <person name="Guo L."/>
            <person name="Winzer T."/>
            <person name="Yang X."/>
            <person name="Li Y."/>
            <person name="Ning Z."/>
            <person name="He Z."/>
            <person name="Teodor R."/>
            <person name="Lu Y."/>
            <person name="Bowser T.A."/>
            <person name="Graham I.A."/>
            <person name="Ye K."/>
        </authorList>
    </citation>
    <scope>NUCLEOTIDE SEQUENCE [LARGE SCALE GENOMIC DNA]</scope>
    <source>
        <strain evidence="2">cv. HN1</strain>
        <tissue evidence="1">Leaves</tissue>
    </source>
</reference>
<organism evidence="1 2">
    <name type="scientific">Papaver somniferum</name>
    <name type="common">Opium poppy</name>
    <dbReference type="NCBI Taxonomy" id="3469"/>
    <lineage>
        <taxon>Eukaryota</taxon>
        <taxon>Viridiplantae</taxon>
        <taxon>Streptophyta</taxon>
        <taxon>Embryophyta</taxon>
        <taxon>Tracheophyta</taxon>
        <taxon>Spermatophyta</taxon>
        <taxon>Magnoliopsida</taxon>
        <taxon>Ranunculales</taxon>
        <taxon>Papaveraceae</taxon>
        <taxon>Papaveroideae</taxon>
        <taxon>Papaver</taxon>
    </lineage>
</organism>
<protein>
    <submittedName>
        <fullName evidence="1">Uncharacterized protein</fullName>
    </submittedName>
</protein>
<name>A0A4Y7J5X1_PAPSO</name>
<keyword evidence="2" id="KW-1185">Reference proteome</keyword>
<dbReference type="Gramene" id="RZC55341">
    <property type="protein sequence ID" value="RZC55341"/>
    <property type="gene ID" value="C5167_014191"/>
</dbReference>
<dbReference type="EMBL" id="CM010717">
    <property type="protein sequence ID" value="RZC55341.1"/>
    <property type="molecule type" value="Genomic_DNA"/>
</dbReference>
<dbReference type="AlphaFoldDB" id="A0A4Y7J5X1"/>